<dbReference type="PANTHER" id="PTHR43201:SF5">
    <property type="entry name" value="MEDIUM-CHAIN ACYL-COA LIGASE ACSF2, MITOCHONDRIAL"/>
    <property type="match status" value="1"/>
</dbReference>
<keyword evidence="2 5" id="KW-0436">Ligase</keyword>
<evidence type="ECO:0000313" key="6">
    <source>
        <dbReference type="Proteomes" id="UP001244563"/>
    </source>
</evidence>
<dbReference type="RefSeq" id="WP_064722123.1">
    <property type="nucleotide sequence ID" value="NZ_BDDW01000003.1"/>
</dbReference>
<dbReference type="Pfam" id="PF13193">
    <property type="entry name" value="AMP-binding_C"/>
    <property type="match status" value="1"/>
</dbReference>
<dbReference type="EMBL" id="JAUSSW010000002">
    <property type="protein sequence ID" value="MDQ0101687.1"/>
    <property type="molecule type" value="Genomic_DNA"/>
</dbReference>
<dbReference type="InterPro" id="IPR000873">
    <property type="entry name" value="AMP-dep_synth/lig_dom"/>
</dbReference>
<proteinExistence type="inferred from homology"/>
<dbReference type="SUPFAM" id="SSF56801">
    <property type="entry name" value="Acetyl-CoA synthetase-like"/>
    <property type="match status" value="1"/>
</dbReference>
<dbReference type="PROSITE" id="PS00455">
    <property type="entry name" value="AMP_BINDING"/>
    <property type="match status" value="1"/>
</dbReference>
<keyword evidence="6" id="KW-1185">Reference proteome</keyword>
<evidence type="ECO:0000259" key="4">
    <source>
        <dbReference type="Pfam" id="PF13193"/>
    </source>
</evidence>
<protein>
    <submittedName>
        <fullName evidence="5">Acyl-CoA synthetase (AMP-forming)/AMP-acid ligase II</fullName>
    </submittedName>
</protein>
<dbReference type="GO" id="GO:0016874">
    <property type="term" value="F:ligase activity"/>
    <property type="evidence" value="ECO:0007669"/>
    <property type="project" value="UniProtKB-KW"/>
</dbReference>
<feature type="domain" description="AMP-binding enzyme C-terminal" evidence="4">
    <location>
        <begin position="380"/>
        <end position="454"/>
    </location>
</feature>
<dbReference type="InterPro" id="IPR045851">
    <property type="entry name" value="AMP-bd_C_sf"/>
</dbReference>
<dbReference type="Gene3D" id="3.30.300.30">
    <property type="match status" value="1"/>
</dbReference>
<dbReference type="PANTHER" id="PTHR43201">
    <property type="entry name" value="ACYL-COA SYNTHETASE"/>
    <property type="match status" value="1"/>
</dbReference>
<feature type="domain" description="AMP-dependent synthetase/ligase" evidence="3">
    <location>
        <begin position="116"/>
        <end position="331"/>
    </location>
</feature>
<dbReference type="Gene3D" id="3.40.50.12780">
    <property type="entry name" value="N-terminal domain of ligase-like"/>
    <property type="match status" value="1"/>
</dbReference>
<evidence type="ECO:0000259" key="3">
    <source>
        <dbReference type="Pfam" id="PF00501"/>
    </source>
</evidence>
<reference evidence="5 6" key="1">
    <citation type="submission" date="2023-07" db="EMBL/GenBank/DDBJ databases">
        <title>Sorghum-associated microbial communities from plants grown in Nebraska, USA.</title>
        <authorList>
            <person name="Schachtman D."/>
        </authorList>
    </citation>
    <scope>NUCLEOTIDE SEQUENCE [LARGE SCALE GENOMIC DNA]</scope>
    <source>
        <strain evidence="5 6">CC523</strain>
    </source>
</reference>
<comment type="caution">
    <text evidence="5">The sequence shown here is derived from an EMBL/GenBank/DDBJ whole genome shotgun (WGS) entry which is preliminary data.</text>
</comment>
<sequence>MPFLDKLHIWADERPHDTAVVVGSSRITWAGLRDGAAGLLAASGSTTVLAEPNSVDFVGRYAAAVAGERRCAVLDPLWPAPMIEDVASRLVEFRNCGAAKTAGTAGTAMGSGLHDGDPSSTFLVGLTSGTTSVPKAFTRSRRSWQVSFEASIEFFGLSQDDHTLAPGPLSASLNLYALSECLYAGAAFHTLESFDVGDAHASISHDGITRLVLAPTMLRLLSERGLAGDVDASGIRSIICAGSKLDARTLEAARRWAPHAAIYEYYGASELSFVSGTRLAAGEPLDVGGTGIGTPFPGVQLSILDDAGNVLPEGTHGNISVRSGMVSNGYLWGDDGHALRCLNGWYTVGDQGYLRGGVLHILGRRSDMIVTSGKNVYPHEVELAMASVPGIEVAVAAGAPDDIRGQKVIAGVVPAYGAVTATQLRTGLDGLLARDKWPLQFYLLSELPITDRGKVSRRVLLDWIKNHDSRAQPLG</sequence>
<name>A0ABT9TM70_PAENI</name>
<dbReference type="Pfam" id="PF00501">
    <property type="entry name" value="AMP-binding"/>
    <property type="match status" value="1"/>
</dbReference>
<dbReference type="InterPro" id="IPR042099">
    <property type="entry name" value="ANL_N_sf"/>
</dbReference>
<evidence type="ECO:0000313" key="5">
    <source>
        <dbReference type="EMBL" id="MDQ0101687.1"/>
    </source>
</evidence>
<comment type="similarity">
    <text evidence="1">Belongs to the ATP-dependent AMP-binding enzyme family.</text>
</comment>
<evidence type="ECO:0000256" key="1">
    <source>
        <dbReference type="ARBA" id="ARBA00006432"/>
    </source>
</evidence>
<dbReference type="InterPro" id="IPR020845">
    <property type="entry name" value="AMP-binding_CS"/>
</dbReference>
<organism evidence="5 6">
    <name type="scientific">Paenarthrobacter nicotinovorans</name>
    <name type="common">Arthrobacter nicotinovorans</name>
    <dbReference type="NCBI Taxonomy" id="29320"/>
    <lineage>
        <taxon>Bacteria</taxon>
        <taxon>Bacillati</taxon>
        <taxon>Actinomycetota</taxon>
        <taxon>Actinomycetes</taxon>
        <taxon>Micrococcales</taxon>
        <taxon>Micrococcaceae</taxon>
        <taxon>Paenarthrobacter</taxon>
    </lineage>
</organism>
<evidence type="ECO:0000256" key="2">
    <source>
        <dbReference type="ARBA" id="ARBA00022598"/>
    </source>
</evidence>
<dbReference type="InterPro" id="IPR025110">
    <property type="entry name" value="AMP-bd_C"/>
</dbReference>
<accession>A0ABT9TM70</accession>
<gene>
    <name evidence="5" type="ORF">J2T10_001320</name>
</gene>
<dbReference type="Proteomes" id="UP001244563">
    <property type="component" value="Unassembled WGS sequence"/>
</dbReference>